<reference evidence="2 3" key="1">
    <citation type="journal article" date="2023" name="IMA Fungus">
        <title>Comparative genomic study of the Penicillium genus elucidates a diverse pangenome and 15 lateral gene transfer events.</title>
        <authorList>
            <person name="Petersen C."/>
            <person name="Sorensen T."/>
            <person name="Nielsen M.R."/>
            <person name="Sondergaard T.E."/>
            <person name="Sorensen J.L."/>
            <person name="Fitzpatrick D.A."/>
            <person name="Frisvad J.C."/>
            <person name="Nielsen K.L."/>
        </authorList>
    </citation>
    <scope>NUCLEOTIDE SEQUENCE [LARGE SCALE GENOMIC DNA]</scope>
    <source>
        <strain evidence="2 3">IBT 35679</strain>
    </source>
</reference>
<dbReference type="AlphaFoldDB" id="A0AAD6GHA5"/>
<evidence type="ECO:0008006" key="4">
    <source>
        <dbReference type="Google" id="ProtNLM"/>
    </source>
</evidence>
<keyword evidence="3" id="KW-1185">Reference proteome</keyword>
<organism evidence="2 3">
    <name type="scientific">Penicillium frequentans</name>
    <dbReference type="NCBI Taxonomy" id="3151616"/>
    <lineage>
        <taxon>Eukaryota</taxon>
        <taxon>Fungi</taxon>
        <taxon>Dikarya</taxon>
        <taxon>Ascomycota</taxon>
        <taxon>Pezizomycotina</taxon>
        <taxon>Eurotiomycetes</taxon>
        <taxon>Eurotiomycetidae</taxon>
        <taxon>Eurotiales</taxon>
        <taxon>Aspergillaceae</taxon>
        <taxon>Penicillium</taxon>
    </lineage>
</organism>
<comment type="caution">
    <text evidence="2">The sequence shown here is derived from an EMBL/GenBank/DDBJ whole genome shotgun (WGS) entry which is preliminary data.</text>
</comment>
<feature type="region of interest" description="Disordered" evidence="1">
    <location>
        <begin position="87"/>
        <end position="111"/>
    </location>
</feature>
<dbReference type="EMBL" id="JAQIZZ010000003">
    <property type="protein sequence ID" value="KAJ5546852.1"/>
    <property type="molecule type" value="Genomic_DNA"/>
</dbReference>
<protein>
    <recommendedName>
        <fullName evidence="4">Zn(2)-C6 fungal-type domain-containing protein</fullName>
    </recommendedName>
</protein>
<proteinExistence type="predicted"/>
<evidence type="ECO:0000256" key="1">
    <source>
        <dbReference type="SAM" id="MobiDB-lite"/>
    </source>
</evidence>
<dbReference type="PANTHER" id="PTHR38111">
    <property type="entry name" value="ZN(2)-C6 FUNGAL-TYPE DOMAIN-CONTAINING PROTEIN-RELATED"/>
    <property type="match status" value="1"/>
</dbReference>
<name>A0AAD6GHA5_9EURO</name>
<dbReference type="PANTHER" id="PTHR38111:SF6">
    <property type="entry name" value="FINGER DOMAIN PROTEIN, PUTATIVE (AFU_ORTHOLOGUE AFUA_8G01940)-RELATED"/>
    <property type="match status" value="1"/>
</dbReference>
<evidence type="ECO:0000313" key="3">
    <source>
        <dbReference type="Proteomes" id="UP001220324"/>
    </source>
</evidence>
<evidence type="ECO:0000313" key="2">
    <source>
        <dbReference type="EMBL" id="KAJ5546852.1"/>
    </source>
</evidence>
<accession>A0AAD6GHA5</accession>
<feature type="compositionally biased region" description="Polar residues" evidence="1">
    <location>
        <begin position="90"/>
        <end position="109"/>
    </location>
</feature>
<dbReference type="InterPro" id="IPR053178">
    <property type="entry name" value="Osmoadaptation_assoc"/>
</dbReference>
<gene>
    <name evidence="2" type="ORF">N7494_004437</name>
</gene>
<sequence>MRAPSPSHSAMIDNLASLVRPPHNATLSPRIPRSHTFSTPLIKWWVLEAEHADERKPTCDRCHRAGKECEGYVRYIEFRDETARVASKQAPAQNATGQVSSPVSTASNSRSDESVIELPFTPLLMNPVWDEDSLFTTYLIDRIFTWHDDPTSPHSAGWIATLLRPREDEAALSSTSIRALATSYFAKMHGHVSLLQSGARQYSNALGVLQRRLNDSNLALEDDVLLAIICMSMYELVTVADPSAWVNHCKGLAQLTAIRGPYRHQAGVGHALLPTLRSTISIAYIVDRKRCFLEDPEWKTIPWDLKGLDSKIPIERLHDCLVNVPGIVEDMERLLAWDSDRPGRDEFKEKHCQQAFATLEGLYSWRWDWQREFPNATSLVRPIDIESEGFCLLPLSPFETVIWFDEHYRATELIVYNAIRLLLTMTLEKAGIDIETHHSFDGVNDPLLPMQGSRHEVAVEICRMSSFHLQSFHQSSGAFMLLFPLNVALHHLDGDKDGVKPWLQKVLAIIADMHGFEVGRRDFKSLIMRRRQARSK</sequence>
<dbReference type="Proteomes" id="UP001220324">
    <property type="component" value="Unassembled WGS sequence"/>
</dbReference>